<reference evidence="1 2" key="1">
    <citation type="submission" date="2015-11" db="EMBL/GenBank/DDBJ databases">
        <title>Genomic analysis of 38 Legionella species identifies large and diverse effector repertoires.</title>
        <authorList>
            <person name="Burstein D."/>
            <person name="Amaro F."/>
            <person name="Zusman T."/>
            <person name="Lifshitz Z."/>
            <person name="Cohen O."/>
            <person name="Gilbert J.A."/>
            <person name="Pupko T."/>
            <person name="Shuman H.A."/>
            <person name="Segal G."/>
        </authorList>
    </citation>
    <scope>NUCLEOTIDE SEQUENCE [LARGE SCALE GENOMIC DNA]</scope>
    <source>
        <strain evidence="1 2">ATCC 49751</strain>
    </source>
</reference>
<evidence type="ECO:0000313" key="2">
    <source>
        <dbReference type="Proteomes" id="UP000054869"/>
    </source>
</evidence>
<dbReference type="OrthoDB" id="5653770at2"/>
<evidence type="ECO:0008006" key="3">
    <source>
        <dbReference type="Google" id="ProtNLM"/>
    </source>
</evidence>
<comment type="caution">
    <text evidence="1">The sequence shown here is derived from an EMBL/GenBank/DDBJ whole genome shotgun (WGS) entry which is preliminary data.</text>
</comment>
<evidence type="ECO:0000313" key="1">
    <source>
        <dbReference type="EMBL" id="KTD23380.1"/>
    </source>
</evidence>
<dbReference type="RefSeq" id="WP_028373538.1">
    <property type="nucleotide sequence ID" value="NZ_CAAAJD010000013.1"/>
</dbReference>
<sequence>MTFKIPTLDELIPFADRLLGDYKEERQLMDKNRFLASYRGETNNPNRSSDINFICTVAKNIDKNRYQYQTLARIFRKETPNNQQITEFLRRALAGVYLLHLDKINNEYTFESSVKDRSALAKLLCELFEVEKFSEIPALTIKNCLNDLKLYLRFMTTNAGANLRWHESKSNEILFKEITDAIPDVEPSTQASLSM</sequence>
<dbReference type="Proteomes" id="UP000054869">
    <property type="component" value="Unassembled WGS sequence"/>
</dbReference>
<keyword evidence="2" id="KW-1185">Reference proteome</keyword>
<proteinExistence type="predicted"/>
<dbReference type="EMBL" id="LNYI01000015">
    <property type="protein sequence ID" value="KTD23380.1"/>
    <property type="molecule type" value="Genomic_DNA"/>
</dbReference>
<dbReference type="PATRIC" id="fig|45067.4.peg.912"/>
<organism evidence="1 2">
    <name type="scientific">Legionella lansingensis</name>
    <dbReference type="NCBI Taxonomy" id="45067"/>
    <lineage>
        <taxon>Bacteria</taxon>
        <taxon>Pseudomonadati</taxon>
        <taxon>Pseudomonadota</taxon>
        <taxon>Gammaproteobacteria</taxon>
        <taxon>Legionellales</taxon>
        <taxon>Legionellaceae</taxon>
        <taxon>Legionella</taxon>
    </lineage>
</organism>
<gene>
    <name evidence="1" type="ORF">Llan_0879</name>
</gene>
<accession>A0A0W0VT12</accession>
<dbReference type="AlphaFoldDB" id="A0A0W0VT12"/>
<name>A0A0W0VT12_9GAMM</name>
<protein>
    <recommendedName>
        <fullName evidence="3">Dot/Icm T4SS effector</fullName>
    </recommendedName>
</protein>